<dbReference type="PANTHER" id="PTHR33223:SF3">
    <property type="match status" value="1"/>
</dbReference>
<feature type="domain" description="Retrotransposon gag" evidence="3">
    <location>
        <begin position="15"/>
        <end position="58"/>
    </location>
</feature>
<reference evidence="4" key="1">
    <citation type="submission" date="2020-06" db="EMBL/GenBank/DDBJ databases">
        <authorList>
            <person name="Li T."/>
            <person name="Hu X."/>
            <person name="Zhang T."/>
            <person name="Song X."/>
            <person name="Zhang H."/>
            <person name="Dai N."/>
            <person name="Sheng W."/>
            <person name="Hou X."/>
            <person name="Wei L."/>
        </authorList>
    </citation>
    <scope>NUCLEOTIDE SEQUENCE</scope>
    <source>
        <strain evidence="4">K16</strain>
        <tissue evidence="4">Leaf</tissue>
    </source>
</reference>
<name>A0AAE1X271_9LAMI</name>
<evidence type="ECO:0000313" key="4">
    <source>
        <dbReference type="EMBL" id="KAK4403959.1"/>
    </source>
</evidence>
<comment type="caution">
    <text evidence="4">The sequence shown here is derived from an EMBL/GenBank/DDBJ whole genome shotgun (WGS) entry which is preliminary data.</text>
</comment>
<reference evidence="4" key="2">
    <citation type="journal article" date="2024" name="Plant">
        <title>Genomic evolution and insights into agronomic trait innovations of Sesamum species.</title>
        <authorList>
            <person name="Miao H."/>
            <person name="Wang L."/>
            <person name="Qu L."/>
            <person name="Liu H."/>
            <person name="Sun Y."/>
            <person name="Le M."/>
            <person name="Wang Q."/>
            <person name="Wei S."/>
            <person name="Zheng Y."/>
            <person name="Lin W."/>
            <person name="Duan Y."/>
            <person name="Cao H."/>
            <person name="Xiong S."/>
            <person name="Wang X."/>
            <person name="Wei L."/>
            <person name="Li C."/>
            <person name="Ma Q."/>
            <person name="Ju M."/>
            <person name="Zhao R."/>
            <person name="Li G."/>
            <person name="Mu C."/>
            <person name="Tian Q."/>
            <person name="Mei H."/>
            <person name="Zhang T."/>
            <person name="Gao T."/>
            <person name="Zhang H."/>
        </authorList>
    </citation>
    <scope>NUCLEOTIDE SEQUENCE</scope>
    <source>
        <strain evidence="4">K16</strain>
    </source>
</reference>
<accession>A0AAE1X271</accession>
<protein>
    <recommendedName>
        <fullName evidence="3">Retrotransposon gag domain-containing protein</fullName>
    </recommendedName>
</protein>
<feature type="compositionally biased region" description="Pro residues" evidence="2">
    <location>
        <begin position="215"/>
        <end position="224"/>
    </location>
</feature>
<sequence length="282" mass="32121">MRPQGVTEEQIKLRAFPFSLADQAKDWLYFLPSGSVTTWNDLKRRFLEKYFPASSYDNPQGHKRNLPICRKLIDAASRGALFNKTPTEARNLISIMASNTQQFGTRYDDPPRKTNEVSIAAFDDRLNELTSLVKKLAVERTQHVKACGICTSPAHVTDMYPTLQEGPTEHADAVGFSGQQQRRYDPFSNTYNPGWKDHPNLSYGAQSQNFQRPQYRPPMPPPSNPKQGTHLEDMMKSLISNTQQIQQNTQQQIQQLQQSVQQFQLSTQTSIQNLESQMSQLA</sequence>
<dbReference type="Proteomes" id="UP001289374">
    <property type="component" value="Unassembled WGS sequence"/>
</dbReference>
<keyword evidence="1" id="KW-0175">Coiled coil</keyword>
<feature type="coiled-coil region" evidence="1">
    <location>
        <begin position="239"/>
        <end position="266"/>
    </location>
</feature>
<dbReference type="PANTHER" id="PTHR33223">
    <property type="entry name" value="CCHC-TYPE DOMAIN-CONTAINING PROTEIN"/>
    <property type="match status" value="1"/>
</dbReference>
<dbReference type="InterPro" id="IPR005162">
    <property type="entry name" value="Retrotrans_gag_dom"/>
</dbReference>
<dbReference type="Pfam" id="PF03732">
    <property type="entry name" value="Retrotrans_gag"/>
    <property type="match status" value="1"/>
</dbReference>
<gene>
    <name evidence="4" type="ORF">Sango_0764500</name>
</gene>
<proteinExistence type="predicted"/>
<evidence type="ECO:0000256" key="2">
    <source>
        <dbReference type="SAM" id="MobiDB-lite"/>
    </source>
</evidence>
<organism evidence="4 5">
    <name type="scientific">Sesamum angolense</name>
    <dbReference type="NCBI Taxonomy" id="2727404"/>
    <lineage>
        <taxon>Eukaryota</taxon>
        <taxon>Viridiplantae</taxon>
        <taxon>Streptophyta</taxon>
        <taxon>Embryophyta</taxon>
        <taxon>Tracheophyta</taxon>
        <taxon>Spermatophyta</taxon>
        <taxon>Magnoliopsida</taxon>
        <taxon>eudicotyledons</taxon>
        <taxon>Gunneridae</taxon>
        <taxon>Pentapetalae</taxon>
        <taxon>asterids</taxon>
        <taxon>lamiids</taxon>
        <taxon>Lamiales</taxon>
        <taxon>Pedaliaceae</taxon>
        <taxon>Sesamum</taxon>
    </lineage>
</organism>
<evidence type="ECO:0000313" key="5">
    <source>
        <dbReference type="Proteomes" id="UP001289374"/>
    </source>
</evidence>
<keyword evidence="5" id="KW-1185">Reference proteome</keyword>
<dbReference type="EMBL" id="JACGWL010000004">
    <property type="protein sequence ID" value="KAK4403959.1"/>
    <property type="molecule type" value="Genomic_DNA"/>
</dbReference>
<evidence type="ECO:0000259" key="3">
    <source>
        <dbReference type="Pfam" id="PF03732"/>
    </source>
</evidence>
<evidence type="ECO:0000256" key="1">
    <source>
        <dbReference type="SAM" id="Coils"/>
    </source>
</evidence>
<dbReference type="AlphaFoldDB" id="A0AAE1X271"/>
<feature type="region of interest" description="Disordered" evidence="2">
    <location>
        <begin position="210"/>
        <end position="230"/>
    </location>
</feature>